<accession>A0A2M9V129</accession>
<proteinExistence type="predicted"/>
<name>A0A2M9V129_BACFG</name>
<dbReference type="RefSeq" id="WP_032568021.1">
    <property type="nucleotide sequence ID" value="NZ_JAQDLP010000014.1"/>
</dbReference>
<evidence type="ECO:0000313" key="1">
    <source>
        <dbReference type="EMBL" id="PJY69335.1"/>
    </source>
</evidence>
<dbReference type="Proteomes" id="UP000231846">
    <property type="component" value="Unassembled WGS sequence"/>
</dbReference>
<dbReference type="EMBL" id="PDCW01000065">
    <property type="protein sequence ID" value="PJY69335.1"/>
    <property type="molecule type" value="Genomic_DNA"/>
</dbReference>
<protein>
    <submittedName>
        <fullName evidence="1">Uncharacterized protein</fullName>
    </submittedName>
</protein>
<dbReference type="AlphaFoldDB" id="A0A2M9V129"/>
<gene>
    <name evidence="1" type="ORF">CQW34_04387</name>
</gene>
<comment type="caution">
    <text evidence="1">The sequence shown here is derived from an EMBL/GenBank/DDBJ whole genome shotgun (WGS) entry which is preliminary data.</text>
</comment>
<organism evidence="1 2">
    <name type="scientific">Bacteroides fragilis</name>
    <dbReference type="NCBI Taxonomy" id="817"/>
    <lineage>
        <taxon>Bacteria</taxon>
        <taxon>Pseudomonadati</taxon>
        <taxon>Bacteroidota</taxon>
        <taxon>Bacteroidia</taxon>
        <taxon>Bacteroidales</taxon>
        <taxon>Bacteroidaceae</taxon>
        <taxon>Bacteroides</taxon>
    </lineage>
</organism>
<reference evidence="1 2" key="1">
    <citation type="journal article" date="2017" name="MBio">
        <title>Gut Symbiont Bacteroides fragilis Secretes a Eukaryotic-Like Ubiquitin Protein That Mediates Intraspecies Antagonism.</title>
        <authorList>
            <person name="Chatzidaki-Livanis M."/>
            <person name="Coyne M.J."/>
            <person name="Roelofs K.G."/>
            <person name="Gentyala R.R."/>
            <person name="Caldwell J.M."/>
            <person name="Comstock L.E."/>
        </authorList>
    </citation>
    <scope>NUCLEOTIDE SEQUENCE [LARGE SCALE GENOMIC DNA]</scope>
    <source>
        <strain evidence="1 2">12905</strain>
    </source>
</reference>
<sequence>MIKIIWNLRVKHEYYKVFPEKGLSLILSDESQRLLLRRGMMWRYDGGGRWLLFSLDGDHGQPAGEDRVVIDFRVEDKSLSYVTDWDWNLAGACEQLELSESRESIRMNTLHGSLVSVRPGVCFRLVFLFDKIGEKPLPYETELVFNSFNRQVEYLFLPRDENTERKLMIEDMENTIVFDDPVEIDFMGKKVIRFRSKEKVKMKEFPDYRLRLWEIYPSGKREICRQLPYPDPGNIIGDTYKDILCRLLYI</sequence>
<evidence type="ECO:0000313" key="2">
    <source>
        <dbReference type="Proteomes" id="UP000231846"/>
    </source>
</evidence>